<keyword evidence="2" id="KW-0472">Membrane</keyword>
<dbReference type="KEGG" id="var:108330117"/>
<feature type="transmembrane region" description="Helical" evidence="2">
    <location>
        <begin position="426"/>
        <end position="447"/>
    </location>
</feature>
<dbReference type="Gramene" id="KOM39808">
    <property type="protein sequence ID" value="KOM39808"/>
    <property type="gene ID" value="LR48_Vigan04g000600"/>
</dbReference>
<evidence type="ECO:0000256" key="2">
    <source>
        <dbReference type="SAM" id="Phobius"/>
    </source>
</evidence>
<proteinExistence type="predicted"/>
<feature type="transmembrane region" description="Helical" evidence="2">
    <location>
        <begin position="467"/>
        <end position="496"/>
    </location>
</feature>
<keyword evidence="2" id="KW-0812">Transmembrane</keyword>
<dbReference type="GO" id="GO:0005886">
    <property type="term" value="C:plasma membrane"/>
    <property type="evidence" value="ECO:0007669"/>
    <property type="project" value="UniProtKB-SubCell"/>
</dbReference>
<dbReference type="OMA" id="ISISSMM"/>
<dbReference type="SMART" id="SM00248">
    <property type="entry name" value="ANK"/>
    <property type="match status" value="4"/>
</dbReference>
<dbReference type="Gene3D" id="1.25.40.20">
    <property type="entry name" value="Ankyrin repeat-containing domain"/>
    <property type="match status" value="2"/>
</dbReference>
<dbReference type="PANTHER" id="PTHR24177:SF458">
    <property type="entry name" value="ANKYRIN REPEAT PLANT-LIKE PROTEIN"/>
    <property type="match status" value="1"/>
</dbReference>
<gene>
    <name evidence="4" type="ORF">LR48_Vigan04g000600</name>
</gene>
<dbReference type="STRING" id="3914.A0A0L9UAM1"/>
<dbReference type="Pfam" id="PF13962">
    <property type="entry name" value="PGG"/>
    <property type="match status" value="1"/>
</dbReference>
<accession>A0A0L9UAM1</accession>
<dbReference type="EMBL" id="CM003374">
    <property type="protein sequence ID" value="KOM39808.1"/>
    <property type="molecule type" value="Genomic_DNA"/>
</dbReference>
<dbReference type="OrthoDB" id="1925304at2759"/>
<protein>
    <recommendedName>
        <fullName evidence="3">PGG domain-containing protein</fullName>
    </recommendedName>
</protein>
<dbReference type="InterPro" id="IPR036770">
    <property type="entry name" value="Ankyrin_rpt-contain_sf"/>
</dbReference>
<organism evidence="4 5">
    <name type="scientific">Phaseolus angularis</name>
    <name type="common">Azuki bean</name>
    <name type="synonym">Vigna angularis</name>
    <dbReference type="NCBI Taxonomy" id="3914"/>
    <lineage>
        <taxon>Eukaryota</taxon>
        <taxon>Viridiplantae</taxon>
        <taxon>Streptophyta</taxon>
        <taxon>Embryophyta</taxon>
        <taxon>Tracheophyta</taxon>
        <taxon>Spermatophyta</taxon>
        <taxon>Magnoliopsida</taxon>
        <taxon>eudicotyledons</taxon>
        <taxon>Gunneridae</taxon>
        <taxon>Pentapetalae</taxon>
        <taxon>rosids</taxon>
        <taxon>fabids</taxon>
        <taxon>Fabales</taxon>
        <taxon>Fabaceae</taxon>
        <taxon>Papilionoideae</taxon>
        <taxon>50 kb inversion clade</taxon>
        <taxon>NPAAA clade</taxon>
        <taxon>indigoferoid/millettioid clade</taxon>
        <taxon>Phaseoleae</taxon>
        <taxon>Vigna</taxon>
    </lineage>
</organism>
<dbReference type="PANTHER" id="PTHR24177">
    <property type="entry name" value="CASKIN"/>
    <property type="match status" value="1"/>
</dbReference>
<feature type="transmembrane region" description="Helical" evidence="2">
    <location>
        <begin position="538"/>
        <end position="556"/>
    </location>
</feature>
<dbReference type="InterPro" id="IPR026961">
    <property type="entry name" value="PGG_dom"/>
</dbReference>
<dbReference type="SUPFAM" id="SSF48403">
    <property type="entry name" value="Ankyrin repeat"/>
    <property type="match status" value="1"/>
</dbReference>
<sequence length="578" mass="65271">MDTVHANPAASSPQTHIVQIPSADQLPHPSRHILEDRREYFQKCVPLYKLALRGDWNEAKRMIDEDTSLLNAAITKEWGTLLHVVAGTNHVHFVNQLLKLLNPLDLELRNFNGNTAFCYAAASGNMEIAATMIKKNEGLPKIRGGAEATPLYMAVLQGKGEMARHLYPLSTNILQEDDFTMLFFLCIKTELYDIALQIVQKHSRLALERDENNDTGLHLLARKTCGFSVHGQWYLPNQILNSSMKATPFVQLVECLWRMLFDQDYEETELRTFISHPSQITFDAAQVGNFEFLDTLMRSYPDLLWEVDQKNRTIIHIAVLHRHSTIYSLIHGLGSIKDFIATFEDDEGNNILHYAAMLSPPDKLSSISGAALQMTHELLWFQEVKKIMLLLNIEKKNGEGKTPREIFAGKHKELLTKAESWTKSTAVNCMLVSALITTGVFTATFMVPGGNNKKTANPNYLQEQAFLVFSLSVACALISASASILMFLSILVSSYAEDECFKSLPYKLLFGMATQIISITTMMISFSAAFYITFSHGLTRVPFSIFVLSFLPIPLFKPLWSDIIYSSYLCMSLFWPRK</sequence>
<comment type="subcellular location">
    <subcellularLocation>
        <location evidence="1">Cell membrane</location>
        <topology evidence="1">Peripheral membrane protein</topology>
        <orientation evidence="1">Cytoplasmic side</orientation>
    </subcellularLocation>
</comment>
<keyword evidence="2" id="KW-1133">Transmembrane helix</keyword>
<dbReference type="AlphaFoldDB" id="A0A0L9UAM1"/>
<feature type="transmembrane region" description="Helical" evidence="2">
    <location>
        <begin position="508"/>
        <end position="532"/>
    </location>
</feature>
<dbReference type="InterPro" id="IPR002110">
    <property type="entry name" value="Ankyrin_rpt"/>
</dbReference>
<dbReference type="Proteomes" id="UP000053144">
    <property type="component" value="Chromosome 4"/>
</dbReference>
<evidence type="ECO:0000259" key="3">
    <source>
        <dbReference type="Pfam" id="PF13962"/>
    </source>
</evidence>
<feature type="domain" description="PGG" evidence="3">
    <location>
        <begin position="420"/>
        <end position="532"/>
    </location>
</feature>
<reference evidence="5" key="1">
    <citation type="journal article" date="2015" name="Proc. Natl. Acad. Sci. U.S.A.">
        <title>Genome sequencing of adzuki bean (Vigna angularis) provides insight into high starch and low fat accumulation and domestication.</title>
        <authorList>
            <person name="Yang K."/>
            <person name="Tian Z."/>
            <person name="Chen C."/>
            <person name="Luo L."/>
            <person name="Zhao B."/>
            <person name="Wang Z."/>
            <person name="Yu L."/>
            <person name="Li Y."/>
            <person name="Sun Y."/>
            <person name="Li W."/>
            <person name="Chen Y."/>
            <person name="Li Y."/>
            <person name="Zhang Y."/>
            <person name="Ai D."/>
            <person name="Zhao J."/>
            <person name="Shang C."/>
            <person name="Ma Y."/>
            <person name="Wu B."/>
            <person name="Wang M."/>
            <person name="Gao L."/>
            <person name="Sun D."/>
            <person name="Zhang P."/>
            <person name="Guo F."/>
            <person name="Wang W."/>
            <person name="Li Y."/>
            <person name="Wang J."/>
            <person name="Varshney R.K."/>
            <person name="Wang J."/>
            <person name="Ling H.Q."/>
            <person name="Wan P."/>
        </authorList>
    </citation>
    <scope>NUCLEOTIDE SEQUENCE</scope>
    <source>
        <strain evidence="5">cv. Jingnong 6</strain>
    </source>
</reference>
<evidence type="ECO:0000256" key="1">
    <source>
        <dbReference type="ARBA" id="ARBA00004413"/>
    </source>
</evidence>
<evidence type="ECO:0000313" key="5">
    <source>
        <dbReference type="Proteomes" id="UP000053144"/>
    </source>
</evidence>
<evidence type="ECO:0000313" key="4">
    <source>
        <dbReference type="EMBL" id="KOM39808.1"/>
    </source>
</evidence>
<name>A0A0L9UAM1_PHAAN</name>